<comment type="caution">
    <text evidence="12">The sequence shown here is derived from an EMBL/GenBank/DDBJ whole genome shotgun (WGS) entry which is preliminary data.</text>
</comment>
<comment type="PTM">
    <text evidence="8">Binds 2 heme groups per subunit.</text>
</comment>
<evidence type="ECO:0000256" key="2">
    <source>
        <dbReference type="ARBA" id="ARBA00022617"/>
    </source>
</evidence>
<evidence type="ECO:0000256" key="8">
    <source>
        <dbReference type="PIRSR" id="PIRSR000294-1"/>
    </source>
</evidence>
<dbReference type="EMBL" id="LNKT01000001">
    <property type="protein sequence ID" value="KYJ87502.1"/>
    <property type="molecule type" value="Genomic_DNA"/>
</dbReference>
<keyword evidence="3 9" id="KW-0479">Metal-binding</keyword>
<keyword evidence="2 8" id="KW-0349">Heme</keyword>
<feature type="binding site" description="axial binding residue" evidence="9">
    <location>
        <position position="204"/>
    </location>
    <ligand>
        <name>heme c</name>
        <dbReference type="ChEBI" id="CHEBI:61717"/>
        <label>2</label>
    </ligand>
    <ligandPart>
        <name>Fe</name>
        <dbReference type="ChEBI" id="CHEBI:18248"/>
    </ligandPart>
</feature>
<feature type="chain" id="PRO_5007578575" evidence="10">
    <location>
        <begin position="21"/>
        <end position="310"/>
    </location>
</feature>
<dbReference type="GO" id="GO:0020037">
    <property type="term" value="F:heme binding"/>
    <property type="evidence" value="ECO:0007669"/>
    <property type="project" value="InterPro"/>
</dbReference>
<dbReference type="SUPFAM" id="SSF46626">
    <property type="entry name" value="Cytochrome c"/>
    <property type="match status" value="2"/>
</dbReference>
<dbReference type="InterPro" id="IPR009056">
    <property type="entry name" value="Cyt_c-like_dom"/>
</dbReference>
<comment type="cofactor">
    <cofactor evidence="8">
        <name>heme</name>
        <dbReference type="ChEBI" id="CHEBI:30413"/>
    </cofactor>
    <text evidence="8">Binds 2 heme groups.</text>
</comment>
<protein>
    <submittedName>
        <fullName evidence="12">Cytochrome B6</fullName>
    </submittedName>
</protein>
<feature type="binding site" description="covalent" evidence="8">
    <location>
        <position position="200"/>
    </location>
    <ligand>
        <name>heme c</name>
        <dbReference type="ChEBI" id="CHEBI:61717"/>
        <label>2</label>
    </ligand>
</feature>
<feature type="domain" description="Cytochrome c" evidence="11">
    <location>
        <begin position="186"/>
        <end position="298"/>
    </location>
</feature>
<evidence type="ECO:0000256" key="4">
    <source>
        <dbReference type="ARBA" id="ARBA00022729"/>
    </source>
</evidence>
<keyword evidence="7 9" id="KW-0408">Iron</keyword>
<dbReference type="InterPro" id="IPR051395">
    <property type="entry name" value="Cytochrome_c_Peroxidase/MauG"/>
</dbReference>
<dbReference type="Pfam" id="PF03150">
    <property type="entry name" value="CCP_MauG"/>
    <property type="match status" value="1"/>
</dbReference>
<comment type="subcellular location">
    <subcellularLocation>
        <location evidence="1">Periplasm</location>
    </subcellularLocation>
</comment>
<keyword evidence="6" id="KW-0560">Oxidoreductase</keyword>
<evidence type="ECO:0000313" key="12">
    <source>
        <dbReference type="EMBL" id="KYJ87502.1"/>
    </source>
</evidence>
<dbReference type="PANTHER" id="PTHR30600">
    <property type="entry name" value="CYTOCHROME C PEROXIDASE-RELATED"/>
    <property type="match status" value="1"/>
</dbReference>
<organism evidence="12 13">
    <name type="scientific">Sulfurovum riftiae</name>
    <dbReference type="NCBI Taxonomy" id="1630136"/>
    <lineage>
        <taxon>Bacteria</taxon>
        <taxon>Pseudomonadati</taxon>
        <taxon>Campylobacterota</taxon>
        <taxon>Epsilonproteobacteria</taxon>
        <taxon>Campylobacterales</taxon>
        <taxon>Sulfurovaceae</taxon>
        <taxon>Sulfurovum</taxon>
    </lineage>
</organism>
<keyword evidence="13" id="KW-1185">Reference proteome</keyword>
<feature type="binding site" description="covalent" evidence="8">
    <location>
        <position position="60"/>
    </location>
    <ligand>
        <name>heme c</name>
        <dbReference type="ChEBI" id="CHEBI:61717"/>
        <label>1</label>
    </ligand>
</feature>
<evidence type="ECO:0000256" key="5">
    <source>
        <dbReference type="ARBA" id="ARBA00022764"/>
    </source>
</evidence>
<feature type="binding site" description="covalent" evidence="8">
    <location>
        <position position="203"/>
    </location>
    <ligand>
        <name>heme c</name>
        <dbReference type="ChEBI" id="CHEBI:61717"/>
        <label>2</label>
    </ligand>
</feature>
<proteinExistence type="predicted"/>
<sequence>MKLLADFFLLMAVFCTVSFSAPVKPIPESMEVDRNKALLGQKLFFDPLLSKDGTVSCATCHDLQKGGDDGLQYSIGVGGKKGNINAPTVYNAVFNFRQFWDGRAEDLKEQVFGPIENPVEMDQTMKQTVDKLKKNPMYLSEFAKIYDNGITEENVADAIAEYEKTLITPNAPFDRYLRGEEDAIGQDAKEGYALFKSKGCIVCHNGTNVGGNFYNKFGIFKDANSSSLGRYNITKREEDKYVFKVPSLRNVALTSPYMHDGRTNSLREAVEIMSEHQLGRYITEEEIKKIVAFLESLTGQIPESVKKKHP</sequence>
<evidence type="ECO:0000256" key="10">
    <source>
        <dbReference type="SAM" id="SignalP"/>
    </source>
</evidence>
<gene>
    <name evidence="12" type="ORF">AS592_10355</name>
</gene>
<dbReference type="InterPro" id="IPR004852">
    <property type="entry name" value="Di-haem_cyt_c_peroxidsae"/>
</dbReference>
<evidence type="ECO:0000256" key="9">
    <source>
        <dbReference type="PIRSR" id="PIRSR000294-2"/>
    </source>
</evidence>
<dbReference type="GO" id="GO:0004130">
    <property type="term" value="F:cytochrome-c peroxidase activity"/>
    <property type="evidence" value="ECO:0007669"/>
    <property type="project" value="TreeGrafter"/>
</dbReference>
<dbReference type="STRING" id="1630136.AS592_10355"/>
<feature type="binding site" description="axial binding residue" evidence="9">
    <location>
        <position position="273"/>
    </location>
    <ligand>
        <name>heme c</name>
        <dbReference type="ChEBI" id="CHEBI:61717"/>
        <label>2</label>
    </ligand>
    <ligandPart>
        <name>Fe</name>
        <dbReference type="ChEBI" id="CHEBI:18248"/>
    </ligandPart>
</feature>
<reference evidence="12 13" key="1">
    <citation type="submission" date="2015-11" db="EMBL/GenBank/DDBJ databases">
        <title>Draft genome of Sulfurovum riftiae 1812E, a member of the Epsilonproteobacteria isolated from the tube of the deep-sea hydrothermal vent tubewom Riftia pachyptila.</title>
        <authorList>
            <person name="Vetriani C."/>
            <person name="Giovannelli D."/>
        </authorList>
    </citation>
    <scope>NUCLEOTIDE SEQUENCE [LARGE SCALE GENOMIC DNA]</scope>
    <source>
        <strain evidence="12 13">1812E</strain>
    </source>
</reference>
<accession>A0A151CIY7</accession>
<feature type="signal peptide" evidence="10">
    <location>
        <begin position="1"/>
        <end position="20"/>
    </location>
</feature>
<keyword evidence="5" id="KW-0574">Periplasm</keyword>
<feature type="domain" description="Cytochrome c" evidence="11">
    <location>
        <begin position="35"/>
        <end position="166"/>
    </location>
</feature>
<feature type="binding site" description="axial binding residue" evidence="9">
    <location>
        <position position="61"/>
    </location>
    <ligand>
        <name>heme c</name>
        <dbReference type="ChEBI" id="CHEBI:61717"/>
        <label>1</label>
    </ligand>
    <ligandPart>
        <name>Fe</name>
        <dbReference type="ChEBI" id="CHEBI:18248"/>
    </ligandPart>
</feature>
<dbReference type="GO" id="GO:0042597">
    <property type="term" value="C:periplasmic space"/>
    <property type="evidence" value="ECO:0007669"/>
    <property type="project" value="UniProtKB-SubCell"/>
</dbReference>
<evidence type="ECO:0000313" key="13">
    <source>
        <dbReference type="Proteomes" id="UP000075359"/>
    </source>
</evidence>
<dbReference type="Proteomes" id="UP000075359">
    <property type="component" value="Unassembled WGS sequence"/>
</dbReference>
<dbReference type="PANTHER" id="PTHR30600:SF7">
    <property type="entry name" value="CYTOCHROME C PEROXIDASE-RELATED"/>
    <property type="match status" value="1"/>
</dbReference>
<dbReference type="InterPro" id="IPR026259">
    <property type="entry name" value="MauG/Cytc_peroxidase"/>
</dbReference>
<dbReference type="PIRSF" id="PIRSF000294">
    <property type="entry name" value="Cytochrome-c_peroxidase"/>
    <property type="match status" value="1"/>
</dbReference>
<dbReference type="Gene3D" id="1.10.760.10">
    <property type="entry name" value="Cytochrome c-like domain"/>
    <property type="match status" value="2"/>
</dbReference>
<feature type="binding site" description="covalent" evidence="8">
    <location>
        <position position="57"/>
    </location>
    <ligand>
        <name>heme c</name>
        <dbReference type="ChEBI" id="CHEBI:61717"/>
        <label>1</label>
    </ligand>
</feature>
<name>A0A151CIY7_9BACT</name>
<evidence type="ECO:0000256" key="7">
    <source>
        <dbReference type="ARBA" id="ARBA00023004"/>
    </source>
</evidence>
<evidence type="ECO:0000259" key="11">
    <source>
        <dbReference type="PROSITE" id="PS51007"/>
    </source>
</evidence>
<evidence type="ECO:0000256" key="1">
    <source>
        <dbReference type="ARBA" id="ARBA00004418"/>
    </source>
</evidence>
<dbReference type="Pfam" id="PF00034">
    <property type="entry name" value="Cytochrom_C"/>
    <property type="match status" value="1"/>
</dbReference>
<dbReference type="GO" id="GO:0009055">
    <property type="term" value="F:electron transfer activity"/>
    <property type="evidence" value="ECO:0007669"/>
    <property type="project" value="InterPro"/>
</dbReference>
<dbReference type="GO" id="GO:0046872">
    <property type="term" value="F:metal ion binding"/>
    <property type="evidence" value="ECO:0007669"/>
    <property type="project" value="UniProtKB-KW"/>
</dbReference>
<dbReference type="InterPro" id="IPR036909">
    <property type="entry name" value="Cyt_c-like_dom_sf"/>
</dbReference>
<evidence type="ECO:0000256" key="3">
    <source>
        <dbReference type="ARBA" id="ARBA00022723"/>
    </source>
</evidence>
<evidence type="ECO:0000256" key="6">
    <source>
        <dbReference type="ARBA" id="ARBA00023002"/>
    </source>
</evidence>
<dbReference type="PROSITE" id="PS51007">
    <property type="entry name" value="CYTC"/>
    <property type="match status" value="2"/>
</dbReference>
<keyword evidence="4 10" id="KW-0732">Signal</keyword>
<dbReference type="AlphaFoldDB" id="A0A151CIY7"/>